<dbReference type="EMBL" id="WIGO01000182">
    <property type="protein sequence ID" value="KAF6825005.1"/>
    <property type="molecule type" value="Genomic_DNA"/>
</dbReference>
<reference evidence="4" key="1">
    <citation type="journal article" date="2020" name="Phytopathology">
        <title>Genome Sequence Resources of Colletotrichum truncatum, C. plurivorum, C. musicola, and C. sojae: Four Species Pathogenic to Soybean (Glycine max).</title>
        <authorList>
            <person name="Rogerio F."/>
            <person name="Boufleur T.R."/>
            <person name="Ciampi-Guillardi M."/>
            <person name="Sukno S.A."/>
            <person name="Thon M.R."/>
            <person name="Massola Junior N.S."/>
            <person name="Baroncelli R."/>
        </authorList>
    </citation>
    <scope>NUCLEOTIDE SEQUENCE</scope>
    <source>
        <strain evidence="4">LFN00145</strain>
    </source>
</reference>
<keyword evidence="5" id="KW-1185">Reference proteome</keyword>
<proteinExistence type="predicted"/>
<evidence type="ECO:0000313" key="4">
    <source>
        <dbReference type="EMBL" id="KAF6825005.1"/>
    </source>
</evidence>
<feature type="coiled-coil region" evidence="1">
    <location>
        <begin position="123"/>
        <end position="179"/>
    </location>
</feature>
<keyword evidence="3" id="KW-1133">Transmembrane helix</keyword>
<keyword evidence="3" id="KW-0472">Membrane</keyword>
<comment type="caution">
    <text evidence="4">The sequence shown here is derived from an EMBL/GenBank/DDBJ whole genome shotgun (WGS) entry which is preliminary data.</text>
</comment>
<keyword evidence="1" id="KW-0175">Coiled coil</keyword>
<name>A0A8H6NA22_9PEZI</name>
<evidence type="ECO:0000313" key="5">
    <source>
        <dbReference type="Proteomes" id="UP000654918"/>
    </source>
</evidence>
<organism evidence="4 5">
    <name type="scientific">Colletotrichum plurivorum</name>
    <dbReference type="NCBI Taxonomy" id="2175906"/>
    <lineage>
        <taxon>Eukaryota</taxon>
        <taxon>Fungi</taxon>
        <taxon>Dikarya</taxon>
        <taxon>Ascomycota</taxon>
        <taxon>Pezizomycotina</taxon>
        <taxon>Sordariomycetes</taxon>
        <taxon>Hypocreomycetidae</taxon>
        <taxon>Glomerellales</taxon>
        <taxon>Glomerellaceae</taxon>
        <taxon>Colletotrichum</taxon>
        <taxon>Colletotrichum orchidearum species complex</taxon>
    </lineage>
</organism>
<sequence>MCNNVSQDDVDRRETELRQTPQFLGNMHQHGSCIVCFDGSKRAAAHCIDLIARKANGGPPVVYKIQREMEIERRSLWDTSAANPLSTELKWQQTEATRELEDLRECEKREKDTQVAESFAHERRTLENKLLVANKSIKDLRVETKSIFDGREVECKERLKAAMQETRALEKELVDDENRRCRLQSFAGMGSKIASLQAAMKSKEKRLLAKRNIIPMLQVLGGLGCIISGATLGAPPFIVGGAALLGSGLGSLSRSLTEEKPKKREAAEKTMLAGKDGLGSHFN</sequence>
<evidence type="ECO:0000256" key="1">
    <source>
        <dbReference type="SAM" id="Coils"/>
    </source>
</evidence>
<feature type="region of interest" description="Disordered" evidence="2">
    <location>
        <begin position="254"/>
        <end position="283"/>
    </location>
</feature>
<evidence type="ECO:0000256" key="2">
    <source>
        <dbReference type="SAM" id="MobiDB-lite"/>
    </source>
</evidence>
<dbReference type="Proteomes" id="UP000654918">
    <property type="component" value="Unassembled WGS sequence"/>
</dbReference>
<dbReference type="AlphaFoldDB" id="A0A8H6NA22"/>
<feature type="transmembrane region" description="Helical" evidence="3">
    <location>
        <begin position="213"/>
        <end position="231"/>
    </location>
</feature>
<keyword evidence="3" id="KW-0812">Transmembrane</keyword>
<evidence type="ECO:0000256" key="3">
    <source>
        <dbReference type="SAM" id="Phobius"/>
    </source>
</evidence>
<accession>A0A8H6NA22</accession>
<feature type="compositionally biased region" description="Basic and acidic residues" evidence="2">
    <location>
        <begin position="256"/>
        <end position="268"/>
    </location>
</feature>
<protein>
    <submittedName>
        <fullName evidence="4">Uncharacterized protein</fullName>
    </submittedName>
</protein>
<gene>
    <name evidence="4" type="ORF">CPLU01_10542</name>
</gene>